<organism evidence="2 3">
    <name type="scientific">Trichoderma asperellum (strain ATCC 204424 / CBS 433.97 / NBRC 101777)</name>
    <dbReference type="NCBI Taxonomy" id="1042311"/>
    <lineage>
        <taxon>Eukaryota</taxon>
        <taxon>Fungi</taxon>
        <taxon>Dikarya</taxon>
        <taxon>Ascomycota</taxon>
        <taxon>Pezizomycotina</taxon>
        <taxon>Sordariomycetes</taxon>
        <taxon>Hypocreomycetidae</taxon>
        <taxon>Hypocreales</taxon>
        <taxon>Hypocreaceae</taxon>
        <taxon>Trichoderma</taxon>
    </lineage>
</organism>
<dbReference type="Proteomes" id="UP000240493">
    <property type="component" value="Unassembled WGS sequence"/>
</dbReference>
<keyword evidence="3" id="KW-1185">Reference proteome</keyword>
<dbReference type="AlphaFoldDB" id="A0A2T3ZIG9"/>
<reference evidence="2 3" key="1">
    <citation type="submission" date="2016-07" db="EMBL/GenBank/DDBJ databases">
        <title>Multiple horizontal gene transfer events from other fungi enriched the ability of initially mycotrophic Trichoderma (Ascomycota) to feed on dead plant biomass.</title>
        <authorList>
            <consortium name="DOE Joint Genome Institute"/>
            <person name="Aerts A."/>
            <person name="Atanasova L."/>
            <person name="Chenthamara K."/>
            <person name="Zhang J."/>
            <person name="Grujic M."/>
            <person name="Henrissat B."/>
            <person name="Kuo A."/>
            <person name="Salamov A."/>
            <person name="Lipzen A."/>
            <person name="Labutti K."/>
            <person name="Barry K."/>
            <person name="Miao Y."/>
            <person name="Rahimi M.J."/>
            <person name="Shen Q."/>
            <person name="Grigoriev I.V."/>
            <person name="Kubicek C.P."/>
            <person name="Druzhinina I.S."/>
        </authorList>
    </citation>
    <scope>NUCLEOTIDE SEQUENCE [LARGE SCALE GENOMIC DNA]</scope>
    <source>
        <strain evidence="2 3">CBS 433.97</strain>
    </source>
</reference>
<protein>
    <submittedName>
        <fullName evidence="2">Uncharacterized protein</fullName>
    </submittedName>
</protein>
<feature type="compositionally biased region" description="Basic and acidic residues" evidence="1">
    <location>
        <begin position="46"/>
        <end position="55"/>
    </location>
</feature>
<sequence length="129" mass="14392">MQPSRSAGHQPLSGMNSFLLSRNESRWRTDFPRPKPLVSPSPRNPLRGEETKNLEKPAGQFTPHFFVSLFIYGVFRTTSTNEGTYKVLCACVALTEGRAARKERLTPRTAASPILDAFGESLARHYPSV</sequence>
<accession>A0A2T3ZIG9</accession>
<feature type="compositionally biased region" description="Pro residues" evidence="1">
    <location>
        <begin position="34"/>
        <end position="43"/>
    </location>
</feature>
<evidence type="ECO:0000256" key="1">
    <source>
        <dbReference type="SAM" id="MobiDB-lite"/>
    </source>
</evidence>
<evidence type="ECO:0000313" key="2">
    <source>
        <dbReference type="EMBL" id="PTB44608.1"/>
    </source>
</evidence>
<proteinExistence type="predicted"/>
<feature type="region of interest" description="Disordered" evidence="1">
    <location>
        <begin position="27"/>
        <end position="55"/>
    </location>
</feature>
<dbReference type="EMBL" id="KZ679258">
    <property type="protein sequence ID" value="PTB44608.1"/>
    <property type="molecule type" value="Genomic_DNA"/>
</dbReference>
<evidence type="ECO:0000313" key="3">
    <source>
        <dbReference type="Proteomes" id="UP000240493"/>
    </source>
</evidence>
<name>A0A2T3ZIG9_TRIA4</name>
<gene>
    <name evidence="2" type="ORF">M441DRAFT_352229</name>
</gene>